<dbReference type="SUPFAM" id="SSF54523">
    <property type="entry name" value="Pili subunits"/>
    <property type="match status" value="1"/>
</dbReference>
<evidence type="ECO:0000256" key="9">
    <source>
        <dbReference type="ARBA" id="ARBA00025772"/>
    </source>
</evidence>
<dbReference type="InterPro" id="IPR012902">
    <property type="entry name" value="N_methyl_site"/>
</dbReference>
<keyword evidence="13" id="KW-1185">Reference proteome</keyword>
<dbReference type="GO" id="GO:0015628">
    <property type="term" value="P:protein secretion by the type II secretion system"/>
    <property type="evidence" value="ECO:0007669"/>
    <property type="project" value="InterPro"/>
</dbReference>
<evidence type="ECO:0000313" key="13">
    <source>
        <dbReference type="Proteomes" id="UP000029392"/>
    </source>
</evidence>
<comment type="caution">
    <text evidence="12">The sequence shown here is derived from an EMBL/GenBank/DDBJ whole genome shotgun (WGS) entry which is preliminary data.</text>
</comment>
<keyword evidence="5" id="KW-0997">Cell inner membrane</keyword>
<sequence length="180" mass="19638">MSRQVRGFTLVELVVTVLVLAIALAVAMPAFGALRERMVAMNTFHALTVALMSARMAAITHGRPVTVCPSADGLSCRLDLRWDQGWIVYRDPARSPQPKDALDILWVEQRAPGPVAVRSTVGRHRVRYQPSGFSGGNNLSLRACSRRGARLLGAVVVNLGGRARVEWAREAENPPCPYVP</sequence>
<protein>
    <recommendedName>
        <fullName evidence="2">Type II secretion system protein H</fullName>
    </recommendedName>
    <alternativeName>
        <fullName evidence="10">General secretion pathway protein H</fullName>
    </alternativeName>
</protein>
<evidence type="ECO:0000313" key="12">
    <source>
        <dbReference type="EMBL" id="KFN51580.1"/>
    </source>
</evidence>
<dbReference type="AlphaFoldDB" id="A0A091C4L4"/>
<keyword evidence="6" id="KW-0812">Transmembrane</keyword>
<evidence type="ECO:0000259" key="11">
    <source>
        <dbReference type="Pfam" id="PF12019"/>
    </source>
</evidence>
<evidence type="ECO:0000256" key="4">
    <source>
        <dbReference type="ARBA" id="ARBA00022481"/>
    </source>
</evidence>
<gene>
    <name evidence="12" type="ORF">N790_04590</name>
</gene>
<evidence type="ECO:0000256" key="3">
    <source>
        <dbReference type="ARBA" id="ARBA00022475"/>
    </source>
</evidence>
<evidence type="ECO:0000256" key="7">
    <source>
        <dbReference type="ARBA" id="ARBA00022989"/>
    </source>
</evidence>
<accession>A0A091C4L4</accession>
<dbReference type="InterPro" id="IPR045584">
    <property type="entry name" value="Pilin-like"/>
</dbReference>
<dbReference type="GO" id="GO:0005886">
    <property type="term" value="C:plasma membrane"/>
    <property type="evidence" value="ECO:0007669"/>
    <property type="project" value="UniProtKB-SubCell"/>
</dbReference>
<dbReference type="PATRIC" id="fig|1384054.3.peg.769"/>
<evidence type="ECO:0000256" key="5">
    <source>
        <dbReference type="ARBA" id="ARBA00022519"/>
    </source>
</evidence>
<organism evidence="12 13">
    <name type="scientific">Arenimonas malthae CC-JY-1</name>
    <dbReference type="NCBI Taxonomy" id="1384054"/>
    <lineage>
        <taxon>Bacteria</taxon>
        <taxon>Pseudomonadati</taxon>
        <taxon>Pseudomonadota</taxon>
        <taxon>Gammaproteobacteria</taxon>
        <taxon>Lysobacterales</taxon>
        <taxon>Lysobacteraceae</taxon>
        <taxon>Arenimonas</taxon>
    </lineage>
</organism>
<keyword evidence="3" id="KW-1003">Cell membrane</keyword>
<keyword evidence="8" id="KW-0472">Membrane</keyword>
<dbReference type="GO" id="GO:0015627">
    <property type="term" value="C:type II protein secretion system complex"/>
    <property type="evidence" value="ECO:0007669"/>
    <property type="project" value="InterPro"/>
</dbReference>
<dbReference type="RefSeq" id="WP_043801092.1">
    <property type="nucleotide sequence ID" value="NZ_AVCH01000063.1"/>
</dbReference>
<dbReference type="EMBL" id="AVCH01000063">
    <property type="protein sequence ID" value="KFN51580.1"/>
    <property type="molecule type" value="Genomic_DNA"/>
</dbReference>
<feature type="domain" description="General secretion pathway GspH" evidence="11">
    <location>
        <begin position="46"/>
        <end position="161"/>
    </location>
</feature>
<comment type="similarity">
    <text evidence="9">Belongs to the GSP H family.</text>
</comment>
<reference evidence="12 13" key="1">
    <citation type="submission" date="2013-09" db="EMBL/GenBank/DDBJ databases">
        <title>Genome sequencing of Arenimonas malthae.</title>
        <authorList>
            <person name="Chen F."/>
            <person name="Wang G."/>
        </authorList>
    </citation>
    <scope>NUCLEOTIDE SEQUENCE [LARGE SCALE GENOMIC DNA]</scope>
    <source>
        <strain evidence="12 13">CC-JY-1</strain>
    </source>
</reference>
<evidence type="ECO:0000256" key="10">
    <source>
        <dbReference type="ARBA" id="ARBA00030775"/>
    </source>
</evidence>
<proteinExistence type="inferred from homology"/>
<evidence type="ECO:0000256" key="6">
    <source>
        <dbReference type="ARBA" id="ARBA00022692"/>
    </source>
</evidence>
<dbReference type="STRING" id="1384054.N790_04590"/>
<dbReference type="Gene3D" id="3.55.40.10">
    <property type="entry name" value="minor pseudopilin epsh domain"/>
    <property type="match status" value="1"/>
</dbReference>
<keyword evidence="7" id="KW-1133">Transmembrane helix</keyword>
<comment type="subcellular location">
    <subcellularLocation>
        <location evidence="1">Cell inner membrane</location>
        <topology evidence="1">Single-pass membrane protein</topology>
    </subcellularLocation>
</comment>
<dbReference type="OrthoDB" id="2313614at2"/>
<dbReference type="PROSITE" id="PS00409">
    <property type="entry name" value="PROKAR_NTER_METHYL"/>
    <property type="match status" value="1"/>
</dbReference>
<dbReference type="Proteomes" id="UP000029392">
    <property type="component" value="Unassembled WGS sequence"/>
</dbReference>
<dbReference type="InterPro" id="IPR022346">
    <property type="entry name" value="T2SS_GspH"/>
</dbReference>
<evidence type="ECO:0000256" key="8">
    <source>
        <dbReference type="ARBA" id="ARBA00023136"/>
    </source>
</evidence>
<dbReference type="Pfam" id="PF07963">
    <property type="entry name" value="N_methyl"/>
    <property type="match status" value="1"/>
</dbReference>
<evidence type="ECO:0000256" key="1">
    <source>
        <dbReference type="ARBA" id="ARBA00004377"/>
    </source>
</evidence>
<name>A0A091C4L4_9GAMM</name>
<keyword evidence="4" id="KW-0488">Methylation</keyword>
<dbReference type="NCBIfam" id="TIGR02532">
    <property type="entry name" value="IV_pilin_GFxxxE"/>
    <property type="match status" value="1"/>
</dbReference>
<evidence type="ECO:0000256" key="2">
    <source>
        <dbReference type="ARBA" id="ARBA00021549"/>
    </source>
</evidence>
<dbReference type="Pfam" id="PF12019">
    <property type="entry name" value="GspH"/>
    <property type="match status" value="1"/>
</dbReference>
<dbReference type="eggNOG" id="COG4970">
    <property type="taxonomic scope" value="Bacteria"/>
</dbReference>